<dbReference type="Pfam" id="PF21880">
    <property type="entry name" value="DUF6916"/>
    <property type="match status" value="1"/>
</dbReference>
<organism evidence="3 4">
    <name type="scientific">Mesorhizobium alhagi CCNWXJ12-2</name>
    <dbReference type="NCBI Taxonomy" id="1107882"/>
    <lineage>
        <taxon>Bacteria</taxon>
        <taxon>Pseudomonadati</taxon>
        <taxon>Pseudomonadota</taxon>
        <taxon>Alphaproteobacteria</taxon>
        <taxon>Hyphomicrobiales</taxon>
        <taxon>Phyllobacteriaceae</taxon>
        <taxon>Allomesorhizobium</taxon>
    </lineage>
</organism>
<proteinExistence type="predicted"/>
<evidence type="ECO:0000259" key="2">
    <source>
        <dbReference type="Pfam" id="PF21880"/>
    </source>
</evidence>
<name>H0HIU2_9HYPH</name>
<evidence type="ECO:0000256" key="1">
    <source>
        <dbReference type="SAM" id="MobiDB-lite"/>
    </source>
</evidence>
<accession>H0HIU2</accession>
<dbReference type="EMBL" id="AHAM01000002">
    <property type="protein sequence ID" value="EHK59359.1"/>
    <property type="molecule type" value="Genomic_DNA"/>
</dbReference>
<sequence>MDSPAYLGNSAPSSTVGSPTMIENLTRSHFEPHVGDVFAIATEGADVPLVLNEAKPLGTALREGGAFSLSFIGPAASLLPQATYPLRHAVLGEVEIFIVPVGRHKDGVVYEAVFT</sequence>
<keyword evidence="4" id="KW-1185">Reference proteome</keyword>
<evidence type="ECO:0000313" key="4">
    <source>
        <dbReference type="Proteomes" id="UP000003250"/>
    </source>
</evidence>
<dbReference type="RefSeq" id="WP_008833704.1">
    <property type="nucleotide sequence ID" value="NZ_AHAM01000002.1"/>
</dbReference>
<feature type="compositionally biased region" description="Polar residues" evidence="1">
    <location>
        <begin position="10"/>
        <end position="20"/>
    </location>
</feature>
<protein>
    <recommendedName>
        <fullName evidence="2">DUF6916 domain-containing protein</fullName>
    </recommendedName>
</protein>
<evidence type="ECO:0000313" key="3">
    <source>
        <dbReference type="EMBL" id="EHK59359.1"/>
    </source>
</evidence>
<dbReference type="PATRIC" id="fig|1107882.3.peg.46"/>
<gene>
    <name evidence="3" type="ORF">MAXJ12_00230</name>
</gene>
<dbReference type="Proteomes" id="UP000003250">
    <property type="component" value="Unassembled WGS sequence"/>
</dbReference>
<dbReference type="AlphaFoldDB" id="H0HIU2"/>
<dbReference type="InterPro" id="IPR054209">
    <property type="entry name" value="DUF6916"/>
</dbReference>
<feature type="domain" description="DUF6916" evidence="2">
    <location>
        <begin position="25"/>
        <end position="114"/>
    </location>
</feature>
<feature type="region of interest" description="Disordered" evidence="1">
    <location>
        <begin position="1"/>
        <end position="20"/>
    </location>
</feature>
<reference evidence="3 4" key="1">
    <citation type="journal article" date="2012" name="J. Bacteriol.">
        <title>Draft Genome Sequence of Mesorhizobium alhagi CCNWXJ12-2T, a Novel Salt-Resistant Species Isolated from the Desert of Northwestern China.</title>
        <authorList>
            <person name="Zhou M."/>
            <person name="Chen W."/>
            <person name="Chen H."/>
            <person name="Wei G."/>
        </authorList>
    </citation>
    <scope>NUCLEOTIDE SEQUENCE [LARGE SCALE GENOMIC DNA]</scope>
    <source>
        <strain evidence="3 4">CCNWXJ12-2</strain>
    </source>
</reference>